<feature type="domain" description="RanBP2-type" evidence="6">
    <location>
        <begin position="58"/>
        <end position="90"/>
    </location>
</feature>
<dbReference type="PROSITE" id="PS50199">
    <property type="entry name" value="ZF_RANBP2_2"/>
    <property type="match status" value="1"/>
</dbReference>
<comment type="caution">
    <text evidence="7">The sequence shown here is derived from an EMBL/GenBank/DDBJ whole genome shotgun (WGS) entry which is preliminary data.</text>
</comment>
<evidence type="ECO:0000313" key="7">
    <source>
        <dbReference type="EMBL" id="CAB9505501.1"/>
    </source>
</evidence>
<dbReference type="Gene3D" id="2.30.30.380">
    <property type="entry name" value="Zn-finger domain of Sec23/24"/>
    <property type="match status" value="1"/>
</dbReference>
<protein>
    <recommendedName>
        <fullName evidence="6">RanBP2-type domain-containing protein</fullName>
    </recommendedName>
</protein>
<keyword evidence="8" id="KW-1185">Reference proteome</keyword>
<evidence type="ECO:0000256" key="1">
    <source>
        <dbReference type="ARBA" id="ARBA00022723"/>
    </source>
</evidence>
<gene>
    <name evidence="7" type="ORF">SEMRO_233_G094190.1</name>
</gene>
<dbReference type="PROSITE" id="PS01358">
    <property type="entry name" value="ZF_RANBP2_1"/>
    <property type="match status" value="1"/>
</dbReference>
<feature type="compositionally biased region" description="Polar residues" evidence="5">
    <location>
        <begin position="652"/>
        <end position="661"/>
    </location>
</feature>
<evidence type="ECO:0000259" key="6">
    <source>
        <dbReference type="PROSITE" id="PS50199"/>
    </source>
</evidence>
<feature type="compositionally biased region" description="Polar residues" evidence="5">
    <location>
        <begin position="331"/>
        <end position="342"/>
    </location>
</feature>
<evidence type="ECO:0000256" key="2">
    <source>
        <dbReference type="ARBA" id="ARBA00022771"/>
    </source>
</evidence>
<feature type="region of interest" description="Disordered" evidence="5">
    <location>
        <begin position="231"/>
        <end position="346"/>
    </location>
</feature>
<feature type="region of interest" description="Disordered" evidence="5">
    <location>
        <begin position="422"/>
        <end position="466"/>
    </location>
</feature>
<feature type="compositionally biased region" description="Acidic residues" evidence="5">
    <location>
        <begin position="434"/>
        <end position="448"/>
    </location>
</feature>
<name>A0A9N8DRN5_9STRA</name>
<dbReference type="GO" id="GO:0008270">
    <property type="term" value="F:zinc ion binding"/>
    <property type="evidence" value="ECO:0007669"/>
    <property type="project" value="UniProtKB-KW"/>
</dbReference>
<proteinExistence type="predicted"/>
<dbReference type="Proteomes" id="UP001153069">
    <property type="component" value="Unassembled WGS sequence"/>
</dbReference>
<accession>A0A9N8DRN5</accession>
<feature type="region of interest" description="Disordered" evidence="5">
    <location>
        <begin position="90"/>
        <end position="111"/>
    </location>
</feature>
<dbReference type="SUPFAM" id="SSF90209">
    <property type="entry name" value="Ran binding protein zinc finger-like"/>
    <property type="match status" value="1"/>
</dbReference>
<feature type="compositionally biased region" description="Polar residues" evidence="5">
    <location>
        <begin position="422"/>
        <end position="431"/>
    </location>
</feature>
<dbReference type="AlphaFoldDB" id="A0A9N8DRN5"/>
<dbReference type="InterPro" id="IPR036443">
    <property type="entry name" value="Znf_RanBP2_sf"/>
</dbReference>
<feature type="region of interest" description="Disordered" evidence="5">
    <location>
        <begin position="486"/>
        <end position="661"/>
    </location>
</feature>
<keyword evidence="2 4" id="KW-0863">Zinc-finger</keyword>
<feature type="compositionally biased region" description="Low complexity" evidence="5">
    <location>
        <begin position="542"/>
        <end position="554"/>
    </location>
</feature>
<sequence length="661" mass="71893">MTHEADTTNFSMSLVDDAAEAAFMAAANKMPRGSAHSLSRGASSRTEREIRMSFGRWSLGDKLEWECQSCTFLNQPLFLSCEMCGQARPAHEGPPHPGGTVVTTTTSAPVEEESPLSLEERREMAIQEEEDRIKQERIKEIMALQQGIFNKIREENEEVEEQSQEDLESSFAWMDLEDTLPISELPASRVSMNGYVGKKPTDASNSTLSTAATSYSQLSSVGQFSQSQNWLDSSSYHSHSDRRVMDSSISQSNRQVMDNSSSSYHSTRLMDGSSYHSARMDTSANSTGHRLSTSSSHRNEAIPAPEQSHASLRGDSARSSYIRGTVHKSTAHSNSSHPSRNTARGAGGALADFNALKAAVEGVSVRSFVLEDTDNRASLISGASNHSAASSYNLLGGSNHSLGSNIEIETPDKCRRRAALNSSIPSLQSYGTDDVQELQDSDSDDEDEKPVAETKRRTSSSSVVGALAVSGKHPALLKAAKDVLKYEGPPVKNPMPRPVRSAEPTHHTEDPASPGAREVTGRPSLKMAKEQLFNEPTAENQPMRSPFSRFSSPPAGAVYPTGMPQQPQDASETGDKRSNLSRLDGARKISTPSIIPVSKKMNLSSANDPVFQRNLYADRKPDSRVRSSSPKQKEKGVKSIPIFNRMLRKKGSTANTGSPKK</sequence>
<dbReference type="InterPro" id="IPR001876">
    <property type="entry name" value="Znf_RanBP2"/>
</dbReference>
<feature type="compositionally biased region" description="Low complexity" evidence="5">
    <location>
        <begin position="98"/>
        <end position="109"/>
    </location>
</feature>
<evidence type="ECO:0000256" key="5">
    <source>
        <dbReference type="SAM" id="MobiDB-lite"/>
    </source>
</evidence>
<dbReference type="EMBL" id="CAICTM010000232">
    <property type="protein sequence ID" value="CAB9505501.1"/>
    <property type="molecule type" value="Genomic_DNA"/>
</dbReference>
<evidence type="ECO:0000256" key="4">
    <source>
        <dbReference type="PROSITE-ProRule" id="PRU00322"/>
    </source>
</evidence>
<evidence type="ECO:0000256" key="3">
    <source>
        <dbReference type="ARBA" id="ARBA00022833"/>
    </source>
</evidence>
<organism evidence="7 8">
    <name type="scientific">Seminavis robusta</name>
    <dbReference type="NCBI Taxonomy" id="568900"/>
    <lineage>
        <taxon>Eukaryota</taxon>
        <taxon>Sar</taxon>
        <taxon>Stramenopiles</taxon>
        <taxon>Ochrophyta</taxon>
        <taxon>Bacillariophyta</taxon>
        <taxon>Bacillariophyceae</taxon>
        <taxon>Bacillariophycidae</taxon>
        <taxon>Naviculales</taxon>
        <taxon>Naviculaceae</taxon>
        <taxon>Seminavis</taxon>
    </lineage>
</organism>
<evidence type="ECO:0000313" key="8">
    <source>
        <dbReference type="Proteomes" id="UP001153069"/>
    </source>
</evidence>
<feature type="compositionally biased region" description="Polar residues" evidence="5">
    <location>
        <begin position="247"/>
        <end position="266"/>
    </location>
</feature>
<keyword evidence="1" id="KW-0479">Metal-binding</keyword>
<feature type="compositionally biased region" description="Basic and acidic residues" evidence="5">
    <location>
        <begin position="616"/>
        <end position="637"/>
    </location>
</feature>
<reference evidence="7" key="1">
    <citation type="submission" date="2020-06" db="EMBL/GenBank/DDBJ databases">
        <authorList>
            <consortium name="Plant Systems Biology data submission"/>
        </authorList>
    </citation>
    <scope>NUCLEOTIDE SEQUENCE</scope>
    <source>
        <strain evidence="7">D6</strain>
    </source>
</reference>
<feature type="compositionally biased region" description="Polar residues" evidence="5">
    <location>
        <begin position="274"/>
        <end position="296"/>
    </location>
</feature>
<keyword evidence="3" id="KW-0862">Zinc</keyword>